<gene>
    <name evidence="4" type="ORF">IW245_000954</name>
</gene>
<evidence type="ECO:0000259" key="3">
    <source>
        <dbReference type="PROSITE" id="PS50222"/>
    </source>
</evidence>
<dbReference type="InterPro" id="IPR039647">
    <property type="entry name" value="EF_hand_pair_protein_CML-like"/>
</dbReference>
<dbReference type="InterPro" id="IPR018247">
    <property type="entry name" value="EF_Hand_1_Ca_BS"/>
</dbReference>
<proteinExistence type="predicted"/>
<accession>A0A8J7KE52</accession>
<comment type="caution">
    <text evidence="4">The sequence shown here is derived from an EMBL/GenBank/DDBJ whole genome shotgun (WGS) entry which is preliminary data.</text>
</comment>
<evidence type="ECO:0000256" key="1">
    <source>
        <dbReference type="ARBA" id="ARBA00022723"/>
    </source>
</evidence>
<dbReference type="AlphaFoldDB" id="A0A8J7KE52"/>
<dbReference type="Gene3D" id="1.10.238.10">
    <property type="entry name" value="EF-hand"/>
    <property type="match status" value="1"/>
</dbReference>
<protein>
    <submittedName>
        <fullName evidence="4">Ca2+-binding EF-hand superfamily protein</fullName>
    </submittedName>
</protein>
<organism evidence="4 5">
    <name type="scientific">Longispora fulva</name>
    <dbReference type="NCBI Taxonomy" id="619741"/>
    <lineage>
        <taxon>Bacteria</taxon>
        <taxon>Bacillati</taxon>
        <taxon>Actinomycetota</taxon>
        <taxon>Actinomycetes</taxon>
        <taxon>Micromonosporales</taxon>
        <taxon>Micromonosporaceae</taxon>
        <taxon>Longispora</taxon>
    </lineage>
</organism>
<dbReference type="EMBL" id="JADOUF010000001">
    <property type="protein sequence ID" value="MBG6134760.1"/>
    <property type="molecule type" value="Genomic_DNA"/>
</dbReference>
<keyword evidence="1" id="KW-0479">Metal-binding</keyword>
<dbReference type="CDD" id="cd00051">
    <property type="entry name" value="EFh"/>
    <property type="match status" value="1"/>
</dbReference>
<dbReference type="Pfam" id="PF13202">
    <property type="entry name" value="EF-hand_5"/>
    <property type="match status" value="3"/>
</dbReference>
<dbReference type="SMART" id="SM00054">
    <property type="entry name" value="EFh"/>
    <property type="match status" value="4"/>
</dbReference>
<evidence type="ECO:0000313" key="4">
    <source>
        <dbReference type="EMBL" id="MBG6134760.1"/>
    </source>
</evidence>
<dbReference type="InterPro" id="IPR002048">
    <property type="entry name" value="EF_hand_dom"/>
</dbReference>
<dbReference type="RefSeq" id="WP_197001954.1">
    <property type="nucleotide sequence ID" value="NZ_BONS01000023.1"/>
</dbReference>
<sequence>MTQLIDRKLDRAFRQIDFDGNGVIERDDLVGMGSRLLSAFGEPATSPKGTAVMAGVVTFWTELSAAVDIDGDDRITPEEYQRGMVSTFVDNPTAVDRAFRPMVEAMAGLLDTDADGTISISEYVAALDVLGTAGPEAREAFSRLDVDGDGALTVDELVAGSVQFYTGTDPDAPGNLMFGQV</sequence>
<dbReference type="PROSITE" id="PS50222">
    <property type="entry name" value="EF_HAND_2"/>
    <property type="match status" value="2"/>
</dbReference>
<dbReference type="Proteomes" id="UP000622552">
    <property type="component" value="Unassembled WGS sequence"/>
</dbReference>
<name>A0A8J7KE52_9ACTN</name>
<dbReference type="InterPro" id="IPR011992">
    <property type="entry name" value="EF-hand-dom_pair"/>
</dbReference>
<feature type="domain" description="EF-hand" evidence="3">
    <location>
        <begin position="132"/>
        <end position="167"/>
    </location>
</feature>
<feature type="domain" description="EF-hand" evidence="3">
    <location>
        <begin position="4"/>
        <end position="39"/>
    </location>
</feature>
<keyword evidence="5" id="KW-1185">Reference proteome</keyword>
<evidence type="ECO:0000313" key="5">
    <source>
        <dbReference type="Proteomes" id="UP000622552"/>
    </source>
</evidence>
<dbReference type="SUPFAM" id="SSF47473">
    <property type="entry name" value="EF-hand"/>
    <property type="match status" value="1"/>
</dbReference>
<dbReference type="PANTHER" id="PTHR10891">
    <property type="entry name" value="EF-HAND CALCIUM-BINDING DOMAIN CONTAINING PROTEIN"/>
    <property type="match status" value="1"/>
</dbReference>
<evidence type="ECO:0000256" key="2">
    <source>
        <dbReference type="ARBA" id="ARBA00022737"/>
    </source>
</evidence>
<reference evidence="4" key="1">
    <citation type="submission" date="2020-11" db="EMBL/GenBank/DDBJ databases">
        <title>Sequencing the genomes of 1000 actinobacteria strains.</title>
        <authorList>
            <person name="Klenk H.-P."/>
        </authorList>
    </citation>
    <scope>NUCLEOTIDE SEQUENCE</scope>
    <source>
        <strain evidence="4">DSM 45356</strain>
    </source>
</reference>
<dbReference type="GO" id="GO:0005509">
    <property type="term" value="F:calcium ion binding"/>
    <property type="evidence" value="ECO:0007669"/>
    <property type="project" value="InterPro"/>
</dbReference>
<keyword evidence="2" id="KW-0677">Repeat</keyword>
<dbReference type="PROSITE" id="PS00018">
    <property type="entry name" value="EF_HAND_1"/>
    <property type="match status" value="3"/>
</dbReference>